<dbReference type="Gene3D" id="1.10.510.10">
    <property type="entry name" value="Transferase(Phosphotransferase) domain 1"/>
    <property type="match status" value="1"/>
</dbReference>
<keyword evidence="9" id="KW-1185">Reference proteome</keyword>
<dbReference type="InterPro" id="IPR025493">
    <property type="entry name" value="DUF4384"/>
</dbReference>
<evidence type="ECO:0000256" key="4">
    <source>
        <dbReference type="ARBA" id="ARBA00022840"/>
    </source>
</evidence>
<dbReference type="Pfam" id="PF00069">
    <property type="entry name" value="Pkinase"/>
    <property type="match status" value="1"/>
</dbReference>
<feature type="region of interest" description="Disordered" evidence="6">
    <location>
        <begin position="114"/>
        <end position="156"/>
    </location>
</feature>
<dbReference type="PROSITE" id="PS50011">
    <property type="entry name" value="PROTEIN_KINASE_DOM"/>
    <property type="match status" value="1"/>
</dbReference>
<keyword evidence="3 8" id="KW-0418">Kinase</keyword>
<feature type="compositionally biased region" description="Low complexity" evidence="6">
    <location>
        <begin position="505"/>
        <end position="525"/>
    </location>
</feature>
<proteinExistence type="predicted"/>
<dbReference type="AlphaFoldDB" id="A0A158D3Q3"/>
<organism evidence="8 9">
    <name type="scientific">Caballeronia ptereochthonis</name>
    <dbReference type="NCBI Taxonomy" id="1777144"/>
    <lineage>
        <taxon>Bacteria</taxon>
        <taxon>Pseudomonadati</taxon>
        <taxon>Pseudomonadota</taxon>
        <taxon>Betaproteobacteria</taxon>
        <taxon>Burkholderiales</taxon>
        <taxon>Burkholderiaceae</taxon>
        <taxon>Caballeronia</taxon>
    </lineage>
</organism>
<dbReference type="InterPro" id="IPR008271">
    <property type="entry name" value="Ser/Thr_kinase_AS"/>
</dbReference>
<dbReference type="STRING" id="1777144.AWB83_05027"/>
<evidence type="ECO:0000313" key="9">
    <source>
        <dbReference type="Proteomes" id="UP000054978"/>
    </source>
</evidence>
<evidence type="ECO:0000259" key="7">
    <source>
        <dbReference type="PROSITE" id="PS50011"/>
    </source>
</evidence>
<dbReference type="InterPro" id="IPR017441">
    <property type="entry name" value="Protein_kinase_ATP_BS"/>
</dbReference>
<evidence type="ECO:0000256" key="6">
    <source>
        <dbReference type="SAM" id="MobiDB-lite"/>
    </source>
</evidence>
<feature type="region of interest" description="Disordered" evidence="6">
    <location>
        <begin position="492"/>
        <end position="525"/>
    </location>
</feature>
<dbReference type="GO" id="GO:0004674">
    <property type="term" value="F:protein serine/threonine kinase activity"/>
    <property type="evidence" value="ECO:0007669"/>
    <property type="project" value="UniProtKB-KW"/>
</dbReference>
<accession>A0A158D3Q3</accession>
<dbReference type="SUPFAM" id="SSF56112">
    <property type="entry name" value="Protein kinase-like (PK-like)"/>
    <property type="match status" value="1"/>
</dbReference>
<reference evidence="8" key="1">
    <citation type="submission" date="2016-01" db="EMBL/GenBank/DDBJ databases">
        <authorList>
            <person name="Peeters C."/>
        </authorList>
    </citation>
    <scope>NUCLEOTIDE SEQUENCE [LARGE SCALE GENOMIC DNA]</scope>
    <source>
        <strain evidence="8">LMG 29326</strain>
    </source>
</reference>
<dbReference type="CDD" id="cd14014">
    <property type="entry name" value="STKc_PknB_like"/>
    <property type="match status" value="1"/>
</dbReference>
<dbReference type="PANTHER" id="PTHR43289">
    <property type="entry name" value="MITOGEN-ACTIVATED PROTEIN KINASE KINASE KINASE 20-RELATED"/>
    <property type="match status" value="1"/>
</dbReference>
<feature type="domain" description="Protein kinase" evidence="7">
    <location>
        <begin position="180"/>
        <end position="466"/>
    </location>
</feature>
<comment type="caution">
    <text evidence="8">The sequence shown here is derived from an EMBL/GenBank/DDBJ whole genome shotgun (WGS) entry which is preliminary data.</text>
</comment>
<name>A0A158D3Q3_9BURK</name>
<keyword evidence="1" id="KW-0808">Transferase</keyword>
<dbReference type="PANTHER" id="PTHR43289:SF6">
    <property type="entry name" value="SERINE_THREONINE-PROTEIN KINASE NEKL-3"/>
    <property type="match status" value="1"/>
</dbReference>
<dbReference type="Pfam" id="PF14326">
    <property type="entry name" value="DUF4384"/>
    <property type="match status" value="1"/>
</dbReference>
<dbReference type="InterPro" id="IPR011009">
    <property type="entry name" value="Kinase-like_dom_sf"/>
</dbReference>
<dbReference type="InterPro" id="IPR000719">
    <property type="entry name" value="Prot_kinase_dom"/>
</dbReference>
<protein>
    <submittedName>
        <fullName evidence="8">Serine/threonine protein kinase</fullName>
    </submittedName>
</protein>
<keyword evidence="2 5" id="KW-0547">Nucleotide-binding</keyword>
<evidence type="ECO:0000256" key="2">
    <source>
        <dbReference type="ARBA" id="ARBA00022741"/>
    </source>
</evidence>
<dbReference type="EMBL" id="FCOB02000026">
    <property type="protein sequence ID" value="SAK89228.1"/>
    <property type="molecule type" value="Genomic_DNA"/>
</dbReference>
<gene>
    <name evidence="8" type="ORF">AWB83_05027</name>
</gene>
<keyword evidence="4 5" id="KW-0067">ATP-binding</keyword>
<sequence length="767" mass="83030">MCAMPRMIENAICVRRMRRLVSNEHRVFVTTSGLSIDLEPRRVAQMTSFAQAIRTYRGDGGSRDEFFARVDGALATEQTPAQRLMEILDEEHAAKPLPPDIYAAIRRRIEHAARIQSGSDSGTGPVGRDETRLQTTPGFPPPPSRDPSSGTGGTFGQATQVIVDHDQRVKGVGDTLNSRFVLEECLGIGGMGTVYKALDLRKLEASDRRPYVAIKVLNLQFRGNPKSLIALQREARKAQQLAHRNIVTVYDFDREGQIVYLTMEYLSGQPLSRLLRNPNFKGMPFSEVFPIFKGMASALAYAHERGFVHCDFKPANVFLTDTSEVKVIDFGISRVIQQPDEESEATVFDPGSLGALTPAYASPEMLEHREPDPRDDIYALGCITYELLTGKHPFDRVPAMQAKSAGMKPQRPEHLGNKQWKALKAALAFEREARTPSVAQFLEEISEEPASTPAGRKTKQGGVPKLAIGAAAVVAALIAGAGYYFFEQSGGGGETAREAPPAPSRAPEASAAGTVAPPAPQVAATPPASSVAIAPAVPATPAPELSMAAVTPVLASVPCSALVASVHDQTVDVQGFVSQKYGLARLKEALGRVPGVKTTNFGVQQVADDKCDLLKVLGPYWSANRQSGRPASVHTRSRTTRLTEGDPLIVDLMTPAFDSYVNVDYFTLDGSVVHLLPNQRSRDNQAPPSYTATIGTMGDWVVGKPFGSEMIVLMVTPAPLFDAARPDSEAKAEYLRAVEKRLAALASKFGRDRVAVDIFQITTQAKQ</sequence>
<evidence type="ECO:0000256" key="3">
    <source>
        <dbReference type="ARBA" id="ARBA00022777"/>
    </source>
</evidence>
<dbReference type="GO" id="GO:0005524">
    <property type="term" value="F:ATP binding"/>
    <property type="evidence" value="ECO:0007669"/>
    <property type="project" value="UniProtKB-UniRule"/>
</dbReference>
<dbReference type="PROSITE" id="PS00107">
    <property type="entry name" value="PROTEIN_KINASE_ATP"/>
    <property type="match status" value="1"/>
</dbReference>
<evidence type="ECO:0000256" key="1">
    <source>
        <dbReference type="ARBA" id="ARBA00022679"/>
    </source>
</evidence>
<dbReference type="Proteomes" id="UP000054978">
    <property type="component" value="Unassembled WGS sequence"/>
</dbReference>
<feature type="binding site" evidence="5">
    <location>
        <position position="215"/>
    </location>
    <ligand>
        <name>ATP</name>
        <dbReference type="ChEBI" id="CHEBI:30616"/>
    </ligand>
</feature>
<dbReference type="Gene3D" id="3.30.200.20">
    <property type="entry name" value="Phosphorylase Kinase, domain 1"/>
    <property type="match status" value="1"/>
</dbReference>
<dbReference type="PROSITE" id="PS00108">
    <property type="entry name" value="PROTEIN_KINASE_ST"/>
    <property type="match status" value="1"/>
</dbReference>
<keyword evidence="8" id="KW-0723">Serine/threonine-protein kinase</keyword>
<evidence type="ECO:0000313" key="8">
    <source>
        <dbReference type="EMBL" id="SAK89228.1"/>
    </source>
</evidence>
<evidence type="ECO:0000256" key="5">
    <source>
        <dbReference type="PROSITE-ProRule" id="PRU10141"/>
    </source>
</evidence>